<feature type="chain" id="PRO_5007551391" description="Lipoprotein" evidence="1">
    <location>
        <begin position="20"/>
        <end position="120"/>
    </location>
</feature>
<proteinExistence type="predicted"/>
<dbReference type="PROSITE" id="PS51257">
    <property type="entry name" value="PROKAR_LIPOPROTEIN"/>
    <property type="match status" value="1"/>
</dbReference>
<evidence type="ECO:0000313" key="2">
    <source>
        <dbReference type="EMBL" id="KXU86336.1"/>
    </source>
</evidence>
<accession>A0A149PN65</accession>
<dbReference type="Proteomes" id="UP000075613">
    <property type="component" value="Unassembled WGS sequence"/>
</dbReference>
<keyword evidence="1" id="KW-0732">Signal</keyword>
<protein>
    <recommendedName>
        <fullName evidence="4">Lipoprotein</fullName>
    </recommendedName>
</protein>
<keyword evidence="3" id="KW-1185">Reference proteome</keyword>
<reference evidence="2 3" key="1">
    <citation type="journal article" date="2015" name="Int. J. Syst. Evol. Microbiol.">
        <title>Burkholderia monticola sp. nov., isolated from mountain soil.</title>
        <authorList>
            <person name="Baek I."/>
            <person name="Seo B."/>
            <person name="Lee I."/>
            <person name="Yi H."/>
            <person name="Chun J."/>
        </authorList>
    </citation>
    <scope>NUCLEOTIDE SEQUENCE [LARGE SCALE GENOMIC DNA]</scope>
    <source>
        <strain evidence="2 3">JC2948</strain>
    </source>
</reference>
<evidence type="ECO:0000256" key="1">
    <source>
        <dbReference type="SAM" id="SignalP"/>
    </source>
</evidence>
<organism evidence="2 3">
    <name type="scientific">Paraburkholderia monticola</name>
    <dbReference type="NCBI Taxonomy" id="1399968"/>
    <lineage>
        <taxon>Bacteria</taxon>
        <taxon>Pseudomonadati</taxon>
        <taxon>Pseudomonadota</taxon>
        <taxon>Betaproteobacteria</taxon>
        <taxon>Burkholderiales</taxon>
        <taxon>Burkholderiaceae</taxon>
        <taxon>Paraburkholderia</taxon>
    </lineage>
</organism>
<feature type="signal peptide" evidence="1">
    <location>
        <begin position="1"/>
        <end position="19"/>
    </location>
</feature>
<evidence type="ECO:0000313" key="3">
    <source>
        <dbReference type="Proteomes" id="UP000075613"/>
    </source>
</evidence>
<evidence type="ECO:0008006" key="4">
    <source>
        <dbReference type="Google" id="ProtNLM"/>
    </source>
</evidence>
<comment type="caution">
    <text evidence="2">The sequence shown here is derived from an EMBL/GenBank/DDBJ whole genome shotgun (WGS) entry which is preliminary data.</text>
</comment>
<dbReference type="RefSeq" id="WP_062129629.1">
    <property type="nucleotide sequence ID" value="NZ_LRBG01000022.1"/>
</dbReference>
<gene>
    <name evidence="2" type="ORF">CI15_17890</name>
</gene>
<dbReference type="EMBL" id="LRBG01000022">
    <property type="protein sequence ID" value="KXU86336.1"/>
    <property type="molecule type" value="Genomic_DNA"/>
</dbReference>
<dbReference type="AlphaFoldDB" id="A0A149PN65"/>
<dbReference type="OrthoDB" id="9018226at2"/>
<name>A0A149PN65_9BURK</name>
<sequence length="120" mass="12877">MKHTHSLILAVIAGSAALAGCSIDPPGPAPILSRLPPDQAEAVSHAHTFTPEERARYDAIEQQVMFEQDQSMAADAAAQAWSRYYSRTPPVRFSAGFSSGSWGRGWGTGIGVGFGPYWGW</sequence>